<name>A0A7S3LQI7_9STRA</name>
<feature type="transmembrane region" description="Helical" evidence="7">
    <location>
        <begin position="360"/>
        <end position="382"/>
    </location>
</feature>
<feature type="transmembrane region" description="Helical" evidence="7">
    <location>
        <begin position="90"/>
        <end position="115"/>
    </location>
</feature>
<protein>
    <submittedName>
        <fullName evidence="8">Uncharacterized protein</fullName>
    </submittedName>
</protein>
<comment type="subcellular location">
    <subcellularLocation>
        <location evidence="1">Endomembrane system</location>
        <topology evidence="1">Multi-pass membrane protein</topology>
    </subcellularLocation>
</comment>
<dbReference type="GO" id="GO:0005886">
    <property type="term" value="C:plasma membrane"/>
    <property type="evidence" value="ECO:0007669"/>
    <property type="project" value="TreeGrafter"/>
</dbReference>
<keyword evidence="3" id="KW-0813">Transport</keyword>
<accession>A0A7S3LQI7</accession>
<feature type="transmembrane region" description="Helical" evidence="7">
    <location>
        <begin position="419"/>
        <end position="447"/>
    </location>
</feature>
<evidence type="ECO:0000256" key="2">
    <source>
        <dbReference type="ARBA" id="ARBA00005697"/>
    </source>
</evidence>
<evidence type="ECO:0000313" key="8">
    <source>
        <dbReference type="EMBL" id="CAE0436495.1"/>
    </source>
</evidence>
<keyword evidence="4 7" id="KW-0812">Transmembrane</keyword>
<dbReference type="InterPro" id="IPR006043">
    <property type="entry name" value="NCS2"/>
</dbReference>
<keyword evidence="6 7" id="KW-0472">Membrane</keyword>
<dbReference type="EMBL" id="HBIN01009087">
    <property type="protein sequence ID" value="CAE0436495.1"/>
    <property type="molecule type" value="Transcribed_RNA"/>
</dbReference>
<feature type="transmembrane region" description="Helical" evidence="7">
    <location>
        <begin position="135"/>
        <end position="159"/>
    </location>
</feature>
<evidence type="ECO:0000256" key="7">
    <source>
        <dbReference type="SAM" id="Phobius"/>
    </source>
</evidence>
<evidence type="ECO:0000256" key="1">
    <source>
        <dbReference type="ARBA" id="ARBA00004127"/>
    </source>
</evidence>
<organism evidence="8">
    <name type="scientific">Aplanochytrium stocchinoi</name>
    <dbReference type="NCBI Taxonomy" id="215587"/>
    <lineage>
        <taxon>Eukaryota</taxon>
        <taxon>Sar</taxon>
        <taxon>Stramenopiles</taxon>
        <taxon>Bigyra</taxon>
        <taxon>Labyrinthulomycetes</taxon>
        <taxon>Thraustochytrida</taxon>
        <taxon>Thraustochytriidae</taxon>
        <taxon>Aplanochytrium</taxon>
    </lineage>
</organism>
<evidence type="ECO:0000256" key="4">
    <source>
        <dbReference type="ARBA" id="ARBA00022692"/>
    </source>
</evidence>
<keyword evidence="5 7" id="KW-1133">Transmembrane helix</keyword>
<dbReference type="PANTHER" id="PTHR43337">
    <property type="entry name" value="XANTHINE/URACIL PERMEASE C887.17-RELATED"/>
    <property type="match status" value="1"/>
</dbReference>
<proteinExistence type="inferred from homology"/>
<reference evidence="8" key="1">
    <citation type="submission" date="2021-01" db="EMBL/GenBank/DDBJ databases">
        <authorList>
            <person name="Corre E."/>
            <person name="Pelletier E."/>
            <person name="Niang G."/>
            <person name="Scheremetjew M."/>
            <person name="Finn R."/>
            <person name="Kale V."/>
            <person name="Holt S."/>
            <person name="Cochrane G."/>
            <person name="Meng A."/>
            <person name="Brown T."/>
            <person name="Cohen L."/>
        </authorList>
    </citation>
    <scope>NUCLEOTIDE SEQUENCE</scope>
    <source>
        <strain evidence="8">GSBS06</strain>
    </source>
</reference>
<dbReference type="PANTHER" id="PTHR43337:SF1">
    <property type="entry name" value="XANTHINE_URACIL PERMEASE C887.17-RELATED"/>
    <property type="match status" value="1"/>
</dbReference>
<sequence>MADITESSKLTGYGTINYRGSREYDNESGIHHHNRNSGLLERWFKLSERGTTVGKEIRAGTTSFLTISYILLVNPFILGQPNTDIPRDDVVFGTAVGSIVGSLICGLVANLPFTMAPGLGLSAYFSYGLVQGQDLPWQGCLTCCTIAGMIMFLLAITNLSDVIMKIIPNTIKVATVVGMGLLLTMIGMQKINIVVPSNDESIVRLGDMDTIEVWISLLGLTILGTLSYWDVKGSILIGILTVTVIIWTKDNTWPDKYVSHPGEKNFDVIFAGATSFDLINKKYVGAIASFMVVGIFDVSGVLFGLSRMSGLQNRDTGEIPGSKWAFTAAAVGTIVAAMFGCSPIIPAIESAAGLKEGGKTGLTSVTSACWFALAMFLTPLFGNIPVEATSPVLILLGAAMMGEASEINWYCMYQALPAFLCLTIMPFTFSIPNGIIFGTGFLVVLYISTGQFMSATTSGQEDEESLRRIRQERRPSSINVAIDAFEAIKQPHFKRKTSSLYLHEATITNL</sequence>
<dbReference type="AlphaFoldDB" id="A0A7S3LQI7"/>
<dbReference type="GO" id="GO:0012505">
    <property type="term" value="C:endomembrane system"/>
    <property type="evidence" value="ECO:0007669"/>
    <property type="project" value="UniProtKB-SubCell"/>
</dbReference>
<evidence type="ECO:0000256" key="3">
    <source>
        <dbReference type="ARBA" id="ARBA00022448"/>
    </source>
</evidence>
<evidence type="ECO:0000256" key="5">
    <source>
        <dbReference type="ARBA" id="ARBA00022989"/>
    </source>
</evidence>
<dbReference type="GO" id="GO:0005345">
    <property type="term" value="F:purine nucleobase transmembrane transporter activity"/>
    <property type="evidence" value="ECO:0007669"/>
    <property type="project" value="TreeGrafter"/>
</dbReference>
<feature type="transmembrane region" description="Helical" evidence="7">
    <location>
        <begin position="57"/>
        <end position="78"/>
    </location>
</feature>
<gene>
    <name evidence="8" type="ORF">ASTO00021_LOCUS6754</name>
</gene>
<dbReference type="Pfam" id="PF00860">
    <property type="entry name" value="Xan_ur_permease"/>
    <property type="match status" value="1"/>
</dbReference>
<comment type="similarity">
    <text evidence="2">Belongs to the nucleobase:cation symporter-2 (NCS2) (TC 2.A.40) family. Azg-like subfamily.</text>
</comment>
<evidence type="ECO:0000256" key="6">
    <source>
        <dbReference type="ARBA" id="ARBA00023136"/>
    </source>
</evidence>
<feature type="transmembrane region" description="Helical" evidence="7">
    <location>
        <begin position="388"/>
        <end position="407"/>
    </location>
</feature>
<feature type="transmembrane region" description="Helical" evidence="7">
    <location>
        <begin position="325"/>
        <end position="348"/>
    </location>
</feature>
<feature type="transmembrane region" description="Helical" evidence="7">
    <location>
        <begin position="211"/>
        <end position="229"/>
    </location>
</feature>
<feature type="transmembrane region" description="Helical" evidence="7">
    <location>
        <begin position="283"/>
        <end position="305"/>
    </location>
</feature>
<feature type="transmembrane region" description="Helical" evidence="7">
    <location>
        <begin position="171"/>
        <end position="191"/>
    </location>
</feature>
<dbReference type="InterPro" id="IPR045018">
    <property type="entry name" value="Azg-like"/>
</dbReference>